<gene>
    <name evidence="3" type="ORF">Cni_G00698</name>
</gene>
<dbReference type="InterPro" id="IPR035897">
    <property type="entry name" value="Toll_tir_struct_dom_sf"/>
</dbReference>
<proteinExistence type="predicted"/>
<dbReference type="GO" id="GO:0000725">
    <property type="term" value="P:recombinational repair"/>
    <property type="evidence" value="ECO:0007669"/>
    <property type="project" value="TreeGrafter"/>
</dbReference>
<dbReference type="AlphaFoldDB" id="A0AAQ3JLS8"/>
<organism evidence="3 4">
    <name type="scientific">Canna indica</name>
    <name type="common">Indian-shot</name>
    <dbReference type="NCBI Taxonomy" id="4628"/>
    <lineage>
        <taxon>Eukaryota</taxon>
        <taxon>Viridiplantae</taxon>
        <taxon>Streptophyta</taxon>
        <taxon>Embryophyta</taxon>
        <taxon>Tracheophyta</taxon>
        <taxon>Spermatophyta</taxon>
        <taxon>Magnoliopsida</taxon>
        <taxon>Liliopsida</taxon>
        <taxon>Zingiberales</taxon>
        <taxon>Cannaceae</taxon>
        <taxon>Canna</taxon>
    </lineage>
</organism>
<evidence type="ECO:0000313" key="4">
    <source>
        <dbReference type="Proteomes" id="UP001327560"/>
    </source>
</evidence>
<dbReference type="Gene3D" id="3.40.50.300">
    <property type="entry name" value="P-loop containing nucleotide triphosphate hydrolases"/>
    <property type="match status" value="1"/>
</dbReference>
<feature type="compositionally biased region" description="Low complexity" evidence="1">
    <location>
        <begin position="45"/>
        <end position="60"/>
    </location>
</feature>
<feature type="compositionally biased region" description="Low complexity" evidence="1">
    <location>
        <begin position="91"/>
        <end position="106"/>
    </location>
</feature>
<name>A0AAQ3JLS8_9LILI</name>
<dbReference type="PANTHER" id="PTHR32472">
    <property type="entry name" value="DNA REPAIR PROTEIN RADA"/>
    <property type="match status" value="1"/>
</dbReference>
<accession>A0AAQ3JLS8</accession>
<reference evidence="3 4" key="1">
    <citation type="submission" date="2023-10" db="EMBL/GenBank/DDBJ databases">
        <title>Chromosome-scale genome assembly provides insights into flower coloration mechanisms of Canna indica.</title>
        <authorList>
            <person name="Li C."/>
        </authorList>
    </citation>
    <scope>NUCLEOTIDE SEQUENCE [LARGE SCALE GENOMIC DNA]</scope>
    <source>
        <tissue evidence="3">Flower</tissue>
    </source>
</reference>
<evidence type="ECO:0000313" key="3">
    <source>
        <dbReference type="EMBL" id="WOK92007.1"/>
    </source>
</evidence>
<dbReference type="InterPro" id="IPR058874">
    <property type="entry name" value="WHD_plant"/>
</dbReference>
<dbReference type="SUPFAM" id="SSF52540">
    <property type="entry name" value="P-loop containing nucleoside triphosphate hydrolases"/>
    <property type="match status" value="1"/>
</dbReference>
<feature type="compositionally biased region" description="Polar residues" evidence="1">
    <location>
        <begin position="67"/>
        <end position="76"/>
    </location>
</feature>
<dbReference type="Gene3D" id="3.40.50.10140">
    <property type="entry name" value="Toll/interleukin-1 receptor homology (TIR) domain"/>
    <property type="match status" value="1"/>
</dbReference>
<dbReference type="PANTHER" id="PTHR32472:SF12">
    <property type="entry name" value="P-LOOP CONTAINING NUCLEOSIDE TRIPHOSPHATE HYDROLASES SUPERFAMILY PROTEIN"/>
    <property type="match status" value="1"/>
</dbReference>
<feature type="domain" description="Plant disease resistance WDH" evidence="2">
    <location>
        <begin position="678"/>
        <end position="793"/>
    </location>
</feature>
<dbReference type="EMBL" id="CP136890">
    <property type="protein sequence ID" value="WOK92007.1"/>
    <property type="molecule type" value="Genomic_DNA"/>
</dbReference>
<protein>
    <recommendedName>
        <fullName evidence="2">Plant disease resistance WDH domain-containing protein</fullName>
    </recommendedName>
</protein>
<feature type="compositionally biased region" description="Polar residues" evidence="1">
    <location>
        <begin position="111"/>
        <end position="120"/>
    </location>
</feature>
<evidence type="ECO:0000256" key="1">
    <source>
        <dbReference type="SAM" id="MobiDB-lite"/>
    </source>
</evidence>
<dbReference type="Proteomes" id="UP001327560">
    <property type="component" value="Chromosome 1"/>
</dbReference>
<feature type="compositionally biased region" description="Polar residues" evidence="1">
    <location>
        <begin position="25"/>
        <end position="40"/>
    </location>
</feature>
<dbReference type="SUPFAM" id="SSF52200">
    <property type="entry name" value="Toll/Interleukin receptor TIR domain"/>
    <property type="match status" value="1"/>
</dbReference>
<sequence>MDESSPVEAPQDLPTTRVFPDSSEPAASTLTIKITGPSSDNGEKSVPISPSISISPCLNSPSPPSSAFVSALQSPYISPRALEPPIGNDNTTPSTTIPSTTSYSGSHSDDIPSTSYTPPSERSDFVADQIDQKPKFSDVALPRISFSFPVPRISFTKGSVSPSDAKLHGCDVYIGYHGQNHNLVRFCKWLKTELELQGIASFVADRAKYSDTQSHEIADRIICSATFGVIVVTQSSLLNHLSLEEIRFFAQKKNLIPLLFDTELSEIKSLSDERLDNKECTEAFEGLMKCSEFKLETNGSYWRSCISKAVGILKSKLGRKSITEKETEAFEELPFPRNRHFVGREKELTEIESAFFGCCEVHEMECPKPSVAKGSSSDGFADEEIDTVRTSKKYISLEMRKCKEPTLEAWIEPVIELTSKGRSLQKQRSKHKKSRSNTKLFCVNGASGIGKTELALEFAYRYAQRYKMVLWIGGETRYFRQNILSLSLNLGLDVSAEAEKERGRTRSFDEQEFDAFLRVKRELFRDIPYLLVIDNLETEKEWWEGKDLHDLIPRNTGATHVIITTRLSKVMSFEPLQLPLLPFADSLILLRGRRKKDYTTEEIGVLKKFDERLGRLSFGLSVIGSLLSELAISPSELLEAIDRISLSDDTFSSGSNEDVFWRNKTFLMKILVFCFAVLDRASGRSLASRMVLTGAWFAAAPVSSNLLAAASNNLPTKGSFHQWGKGLTDAFLCGSKCCLLATQARKNEADSALLLVKLGLAKRSMKQPGCWIQFHPITQTFANRRGGLPPANATVLGALKIGNVAMNLDHLWASAFLVFGFKSEPPLVQLKAVDMVLFIKKTALPLAIRSFMTFSRCNSALELLKVCTNALEEAEKSFMSQIQDWHQGTLCWRNRLQANNKVDEYVWQEVTLLKATLLEARAKLLLRGGYFDDGEELCRTCVSIRTVMLGHNHGQTLAAQETLSKLVRSRRKI</sequence>
<feature type="region of interest" description="Disordered" evidence="1">
    <location>
        <begin position="1"/>
        <end position="123"/>
    </location>
</feature>
<keyword evidence="4" id="KW-1185">Reference proteome</keyword>
<evidence type="ECO:0000259" key="2">
    <source>
        <dbReference type="Pfam" id="PF25895"/>
    </source>
</evidence>
<dbReference type="Pfam" id="PF25895">
    <property type="entry name" value="WHD_plant_disease"/>
    <property type="match status" value="1"/>
</dbReference>
<dbReference type="InterPro" id="IPR027417">
    <property type="entry name" value="P-loop_NTPase"/>
</dbReference>